<protein>
    <submittedName>
        <fullName evidence="1">Uncharacterized protein</fullName>
    </submittedName>
</protein>
<sequence length="95" mass="10732">MTYIPAPKSKDATMENFSDYRNEITAKISEHFNLPAIEDGSVFLNVFADWDVSQAPLLNWRLIQGCPTKYAATIHTFPFEITIYADGPAHNEPVK</sequence>
<name>A0ABR4SNJ6_9MICO</name>
<gene>
    <name evidence="1" type="ORF">DHOM_02830</name>
</gene>
<evidence type="ECO:0000313" key="1">
    <source>
        <dbReference type="EMBL" id="KDS94198.1"/>
    </source>
</evidence>
<dbReference type="Proteomes" id="UP000030182">
    <property type="component" value="Unassembled WGS sequence"/>
</dbReference>
<comment type="caution">
    <text evidence="1">The sequence shown here is derived from an EMBL/GenBank/DDBJ whole genome shotgun (WGS) entry which is preliminary data.</text>
</comment>
<dbReference type="RefSeq" id="WP_034370518.1">
    <property type="nucleotide sequence ID" value="NZ_KN323183.1"/>
</dbReference>
<proteinExistence type="predicted"/>
<reference evidence="1 2" key="1">
    <citation type="submission" date="2014-01" db="EMBL/GenBank/DDBJ databases">
        <title>Draft genome sequence of the multidrug-resistant clinical isolate Dermabacter hominis 1368.</title>
        <authorList>
            <person name="Albersmeier A."/>
            <person name="Bomholt C."/>
            <person name="Glaub A."/>
            <person name="Ruckert C."/>
            <person name="Soriano F."/>
            <person name="Fernandez-Natal I."/>
            <person name="Tauch A."/>
        </authorList>
    </citation>
    <scope>NUCLEOTIDE SEQUENCE [LARGE SCALE GENOMIC DNA]</scope>
    <source>
        <strain evidence="1 2">1368</strain>
    </source>
</reference>
<accession>A0ABR4SNJ6</accession>
<organism evidence="1 2">
    <name type="scientific">Dermabacter hominis 1368</name>
    <dbReference type="NCBI Taxonomy" id="1450519"/>
    <lineage>
        <taxon>Bacteria</taxon>
        <taxon>Bacillati</taxon>
        <taxon>Actinomycetota</taxon>
        <taxon>Actinomycetes</taxon>
        <taxon>Micrococcales</taxon>
        <taxon>Dermabacteraceae</taxon>
        <taxon>Dermabacter</taxon>
    </lineage>
</organism>
<dbReference type="EMBL" id="JDRS01000002">
    <property type="protein sequence ID" value="KDS94198.1"/>
    <property type="molecule type" value="Genomic_DNA"/>
</dbReference>
<evidence type="ECO:0000313" key="2">
    <source>
        <dbReference type="Proteomes" id="UP000030182"/>
    </source>
</evidence>
<keyword evidence="2" id="KW-1185">Reference proteome</keyword>